<dbReference type="InterPro" id="IPR011008">
    <property type="entry name" value="Dimeric_a/b-barrel"/>
</dbReference>
<evidence type="ECO:0000313" key="2">
    <source>
        <dbReference type="Proteomes" id="UP000027725"/>
    </source>
</evidence>
<gene>
    <name evidence="1" type="ORF">DL1_19235</name>
</gene>
<dbReference type="RefSeq" id="WP_038064776.1">
    <property type="nucleotide sequence ID" value="NZ_FOVB01000001.1"/>
</dbReference>
<dbReference type="Gene3D" id="3.30.70.100">
    <property type="match status" value="1"/>
</dbReference>
<dbReference type="PIRSF" id="PIRSF007028">
    <property type="entry name" value="UCP007028"/>
    <property type="match status" value="1"/>
</dbReference>
<dbReference type="eggNOG" id="COG5507">
    <property type="taxonomic scope" value="Bacteria"/>
</dbReference>
<accession>A0A074U6K8</accession>
<dbReference type="OrthoDB" id="9792392at2"/>
<organism evidence="1 2">
    <name type="scientific">Thioclava dalianensis</name>
    <dbReference type="NCBI Taxonomy" id="1185766"/>
    <lineage>
        <taxon>Bacteria</taxon>
        <taxon>Pseudomonadati</taxon>
        <taxon>Pseudomonadota</taxon>
        <taxon>Alphaproteobacteria</taxon>
        <taxon>Rhodobacterales</taxon>
        <taxon>Paracoccaceae</taxon>
        <taxon>Thioclava</taxon>
    </lineage>
</organism>
<dbReference type="Pfam" id="PF07237">
    <property type="entry name" value="DUF1428"/>
    <property type="match status" value="1"/>
</dbReference>
<dbReference type="AlphaFoldDB" id="A0A074U6K8"/>
<dbReference type="InterPro" id="IPR009874">
    <property type="entry name" value="DUF1428"/>
</dbReference>
<protein>
    <recommendedName>
        <fullName evidence="3">RNA signal recognition particle 4.5S RNA</fullName>
    </recommendedName>
</protein>
<evidence type="ECO:0000313" key="1">
    <source>
        <dbReference type="EMBL" id="KEP70252.1"/>
    </source>
</evidence>
<dbReference type="EMBL" id="JHEH01000007">
    <property type="protein sequence ID" value="KEP70252.1"/>
    <property type="molecule type" value="Genomic_DNA"/>
</dbReference>
<dbReference type="Proteomes" id="UP000027725">
    <property type="component" value="Unassembled WGS sequence"/>
</dbReference>
<proteinExistence type="predicted"/>
<reference evidence="1 2" key="1">
    <citation type="submission" date="2014-03" db="EMBL/GenBank/DDBJ databases">
        <title>The draft genome sequence of Thioclava dalianensis DLFJ1-1.</title>
        <authorList>
            <person name="Lai Q."/>
            <person name="Shao Z."/>
        </authorList>
    </citation>
    <scope>NUCLEOTIDE SEQUENCE [LARGE SCALE GENOMIC DNA]</scope>
    <source>
        <strain evidence="1 2">DLFJ1-1</strain>
    </source>
</reference>
<dbReference type="SUPFAM" id="SSF54909">
    <property type="entry name" value="Dimeric alpha+beta barrel"/>
    <property type="match status" value="1"/>
</dbReference>
<dbReference type="STRING" id="1185766.SAMN05216224_101505"/>
<evidence type="ECO:0008006" key="3">
    <source>
        <dbReference type="Google" id="ProtNLM"/>
    </source>
</evidence>
<sequence>MSYIQGILAAVPVQNKADYVALAKESWELFRDYGALSMLEAWEDNVPDGTLTSFPMAVKREPGEAVVFSQIRWRDKAAADACFAAMESDPRWQALGEMPFDGKRMIWGFFEPIFEGRA</sequence>
<keyword evidence="2" id="KW-1185">Reference proteome</keyword>
<name>A0A074U6K8_9RHOB</name>
<comment type="caution">
    <text evidence="1">The sequence shown here is derived from an EMBL/GenBank/DDBJ whole genome shotgun (WGS) entry which is preliminary data.</text>
</comment>